<dbReference type="EMBL" id="JAPXFL010000008">
    <property type="protein sequence ID" value="KAK9502284.1"/>
    <property type="molecule type" value="Genomic_DNA"/>
</dbReference>
<evidence type="ECO:0000313" key="1">
    <source>
        <dbReference type="EMBL" id="KAK9502284.1"/>
    </source>
</evidence>
<dbReference type="AlphaFoldDB" id="A0AAW1D144"/>
<sequence>MPPIKKKKTKSKLDSNHRNLKGIKKSKKSIIPGARMSITPNFVHQVITRSRSKLLKQLSDNCLKNNLLNLNNELSFSVKRKRVIKPIDLIEEETETTDSCNADKMVINSVDKNLEVNGFSAENGRNESIVFPSTSSEQSNILPQTSDTINNTKDKVLEQMEITENLSATESQSVAENISKINNEQSENNFEQIINLTPQLSNDKFSLNNCDDKEENEMKNATTGEVVDLMTQEIWKKKQLYHLQQDILETKLYLKVKCFKILHAVASRVLNKFKSDNNDATEIL</sequence>
<keyword evidence="2" id="KW-1185">Reference proteome</keyword>
<organism evidence="1 2">
    <name type="scientific">Rhynocoris fuscipes</name>
    <dbReference type="NCBI Taxonomy" id="488301"/>
    <lineage>
        <taxon>Eukaryota</taxon>
        <taxon>Metazoa</taxon>
        <taxon>Ecdysozoa</taxon>
        <taxon>Arthropoda</taxon>
        <taxon>Hexapoda</taxon>
        <taxon>Insecta</taxon>
        <taxon>Pterygota</taxon>
        <taxon>Neoptera</taxon>
        <taxon>Paraneoptera</taxon>
        <taxon>Hemiptera</taxon>
        <taxon>Heteroptera</taxon>
        <taxon>Panheteroptera</taxon>
        <taxon>Cimicomorpha</taxon>
        <taxon>Reduviidae</taxon>
        <taxon>Harpactorinae</taxon>
        <taxon>Harpactorini</taxon>
        <taxon>Rhynocoris</taxon>
    </lineage>
</organism>
<evidence type="ECO:0000313" key="2">
    <source>
        <dbReference type="Proteomes" id="UP001461498"/>
    </source>
</evidence>
<protein>
    <submittedName>
        <fullName evidence="1">Uncharacterized protein</fullName>
    </submittedName>
</protein>
<dbReference type="Proteomes" id="UP001461498">
    <property type="component" value="Unassembled WGS sequence"/>
</dbReference>
<accession>A0AAW1D144</accession>
<comment type="caution">
    <text evidence="1">The sequence shown here is derived from an EMBL/GenBank/DDBJ whole genome shotgun (WGS) entry which is preliminary data.</text>
</comment>
<proteinExistence type="predicted"/>
<gene>
    <name evidence="1" type="ORF">O3M35_011082</name>
</gene>
<reference evidence="1 2" key="1">
    <citation type="submission" date="2022-12" db="EMBL/GenBank/DDBJ databases">
        <title>Chromosome-level genome assembly of true bugs.</title>
        <authorList>
            <person name="Ma L."/>
            <person name="Li H."/>
        </authorList>
    </citation>
    <scope>NUCLEOTIDE SEQUENCE [LARGE SCALE GENOMIC DNA]</scope>
    <source>
        <strain evidence="1">Lab_2022b</strain>
    </source>
</reference>
<name>A0AAW1D144_9HEMI</name>